<protein>
    <recommendedName>
        <fullName evidence="1">Methyltransferase type 11 domain-containing protein</fullName>
    </recommendedName>
</protein>
<proteinExistence type="predicted"/>
<dbReference type="Proteomes" id="UP000177478">
    <property type="component" value="Unassembled WGS sequence"/>
</dbReference>
<evidence type="ECO:0000259" key="1">
    <source>
        <dbReference type="Pfam" id="PF08241"/>
    </source>
</evidence>
<name>A0A1F8G2N5_9BACT</name>
<dbReference type="InterPro" id="IPR029063">
    <property type="entry name" value="SAM-dependent_MTases_sf"/>
</dbReference>
<dbReference type="Pfam" id="PF08241">
    <property type="entry name" value="Methyltransf_11"/>
    <property type="match status" value="1"/>
</dbReference>
<dbReference type="SUPFAM" id="SSF53335">
    <property type="entry name" value="S-adenosyl-L-methionine-dependent methyltransferases"/>
    <property type="match status" value="1"/>
</dbReference>
<evidence type="ECO:0000313" key="2">
    <source>
        <dbReference type="EMBL" id="OGN19585.1"/>
    </source>
</evidence>
<comment type="caution">
    <text evidence="2">The sequence shown here is derived from an EMBL/GenBank/DDBJ whole genome shotgun (WGS) entry which is preliminary data.</text>
</comment>
<dbReference type="AlphaFoldDB" id="A0A1F8G2N5"/>
<reference evidence="2 3" key="1">
    <citation type="journal article" date="2016" name="Nat. Commun.">
        <title>Thousands of microbial genomes shed light on interconnected biogeochemical processes in an aquifer system.</title>
        <authorList>
            <person name="Anantharaman K."/>
            <person name="Brown C.T."/>
            <person name="Hug L.A."/>
            <person name="Sharon I."/>
            <person name="Castelle C.J."/>
            <person name="Probst A.J."/>
            <person name="Thomas B.C."/>
            <person name="Singh A."/>
            <person name="Wilkins M.J."/>
            <person name="Karaoz U."/>
            <person name="Brodie E.L."/>
            <person name="Williams K.H."/>
            <person name="Hubbard S.S."/>
            <person name="Banfield J.F."/>
        </authorList>
    </citation>
    <scope>NUCLEOTIDE SEQUENCE [LARGE SCALE GENOMIC DNA]</scope>
</reference>
<accession>A0A1F8G2N5</accession>
<sequence length="273" mass="31201">MRRWLRISRFYAGGEKPWSRGYFEYKWRAIAKAINDPRLRQLFERGGNLPRGYGFGIDERIIELPWALAQLSEQPLSLLDAGSALNFLPLIIHSKLKNKKLTIITLAPETNNFSRQGVRYTYGDMRKLRFADQAFDAITCISTLEHVGLDNQAIYTHEQKYAENHPADYLVALKQLYRVLRPGGTLLLTVPFGQYVNIGFMQQFTPEMVDKVVSVCPWKQSVVTYYKYHSGGWDVSTREQAEGVKYFNIHTTKKIEADGAAAARAVACIKLTK</sequence>
<dbReference type="EMBL" id="MGKD01000013">
    <property type="protein sequence ID" value="OGN19585.1"/>
    <property type="molecule type" value="Genomic_DNA"/>
</dbReference>
<dbReference type="STRING" id="1802689.A3F25_00495"/>
<dbReference type="CDD" id="cd02440">
    <property type="entry name" value="AdoMet_MTases"/>
    <property type="match status" value="1"/>
</dbReference>
<gene>
    <name evidence="2" type="ORF">A3F25_00495</name>
</gene>
<feature type="domain" description="Methyltransferase type 11" evidence="1">
    <location>
        <begin position="112"/>
        <end position="187"/>
    </location>
</feature>
<dbReference type="GO" id="GO:0008757">
    <property type="term" value="F:S-adenosylmethionine-dependent methyltransferase activity"/>
    <property type="evidence" value="ECO:0007669"/>
    <property type="project" value="InterPro"/>
</dbReference>
<dbReference type="Gene3D" id="3.40.50.150">
    <property type="entry name" value="Vaccinia Virus protein VP39"/>
    <property type="match status" value="1"/>
</dbReference>
<dbReference type="InterPro" id="IPR013216">
    <property type="entry name" value="Methyltransf_11"/>
</dbReference>
<evidence type="ECO:0000313" key="3">
    <source>
        <dbReference type="Proteomes" id="UP000177478"/>
    </source>
</evidence>
<organism evidence="2 3">
    <name type="scientific">Candidatus Yanofskybacteria bacterium RIFCSPHIGHO2_12_FULL_45_19b</name>
    <dbReference type="NCBI Taxonomy" id="1802689"/>
    <lineage>
        <taxon>Bacteria</taxon>
        <taxon>Candidatus Yanofskyibacteriota</taxon>
    </lineage>
</organism>